<evidence type="ECO:0000313" key="12">
    <source>
        <dbReference type="Proteomes" id="UP000441925"/>
    </source>
</evidence>
<feature type="domain" description="Glycosyl hydrolase family 13 catalytic" evidence="10">
    <location>
        <begin position="3"/>
        <end position="389"/>
    </location>
</feature>
<evidence type="ECO:0000256" key="6">
    <source>
        <dbReference type="ARBA" id="ARBA00023295"/>
    </source>
</evidence>
<dbReference type="NCBIfam" id="NF006968">
    <property type="entry name" value="PRK09441.1-1"/>
    <property type="match status" value="1"/>
</dbReference>
<dbReference type="InterPro" id="IPR017853">
    <property type="entry name" value="GH"/>
</dbReference>
<evidence type="ECO:0000256" key="8">
    <source>
        <dbReference type="PIRSR" id="PIRSR001021-2"/>
    </source>
</evidence>
<dbReference type="Gene3D" id="2.40.30.140">
    <property type="match status" value="1"/>
</dbReference>
<keyword evidence="3 8" id="KW-0479">Metal-binding</keyword>
<feature type="binding site" evidence="8">
    <location>
        <position position="202"/>
    </location>
    <ligand>
        <name>Ca(2+)</name>
        <dbReference type="ChEBI" id="CHEBI:29108"/>
        <label>2</label>
    </ligand>
</feature>
<dbReference type="InterPro" id="IPR013776">
    <property type="entry name" value="A-amylase_thermo"/>
</dbReference>
<evidence type="ECO:0000259" key="10">
    <source>
        <dbReference type="SMART" id="SM00642"/>
    </source>
</evidence>
<keyword evidence="6 11" id="KW-0326">Glycosidase</keyword>
<dbReference type="SUPFAM" id="SSF51445">
    <property type="entry name" value="(Trans)glycosidases"/>
    <property type="match status" value="1"/>
</dbReference>
<dbReference type="Gene3D" id="2.60.40.1180">
    <property type="entry name" value="Golgi alpha-mannosidase II"/>
    <property type="match status" value="1"/>
</dbReference>
<comment type="caution">
    <text evidence="11">The sequence shown here is derived from an EMBL/GenBank/DDBJ whole genome shotgun (WGS) entry which is preliminary data.</text>
</comment>
<dbReference type="EMBL" id="VULQ01000006">
    <property type="protein sequence ID" value="MSS78005.1"/>
    <property type="molecule type" value="Genomic_DNA"/>
</dbReference>
<dbReference type="InterPro" id="IPR006047">
    <property type="entry name" value="GH13_cat_dom"/>
</dbReference>
<feature type="binding site" evidence="8">
    <location>
        <position position="235"/>
    </location>
    <ligand>
        <name>Ca(2+)</name>
        <dbReference type="ChEBI" id="CHEBI:29108"/>
        <label>1</label>
    </ligand>
</feature>
<feature type="binding site" evidence="8">
    <location>
        <position position="300"/>
    </location>
    <ligand>
        <name>Ca(2+)</name>
        <dbReference type="ChEBI" id="CHEBI:29108"/>
        <label>3</label>
    </ligand>
</feature>
<keyword evidence="12" id="KW-1185">Reference proteome</keyword>
<feature type="binding site" evidence="8">
    <location>
        <position position="200"/>
    </location>
    <ligand>
        <name>Ca(2+)</name>
        <dbReference type="ChEBI" id="CHEBI:29108"/>
        <label>1</label>
    </ligand>
</feature>
<feature type="active site" description="Nucleophile" evidence="7">
    <location>
        <position position="231"/>
    </location>
</feature>
<keyword evidence="5" id="KW-0119">Carbohydrate metabolism</keyword>
<feature type="binding site" evidence="8">
    <location>
        <position position="102"/>
    </location>
    <ligand>
        <name>Ca(2+)</name>
        <dbReference type="ChEBI" id="CHEBI:29108"/>
        <label>1</label>
    </ligand>
</feature>
<dbReference type="Proteomes" id="UP000441925">
    <property type="component" value="Unassembled WGS sequence"/>
</dbReference>
<dbReference type="RefSeq" id="WP_154540707.1">
    <property type="nucleotide sequence ID" value="NZ_VULQ01000006.1"/>
</dbReference>
<evidence type="ECO:0000256" key="9">
    <source>
        <dbReference type="RuleBase" id="RU003615"/>
    </source>
</evidence>
<protein>
    <submittedName>
        <fullName evidence="11">Alpha-amylase</fullName>
        <ecNumber evidence="11">3.2.1.1</ecNumber>
    </submittedName>
</protein>
<dbReference type="AlphaFoldDB" id="A0A6N7VF06"/>
<evidence type="ECO:0000256" key="3">
    <source>
        <dbReference type="ARBA" id="ARBA00022723"/>
    </source>
</evidence>
<dbReference type="PANTHER" id="PTHR43447">
    <property type="entry name" value="ALPHA-AMYLASE"/>
    <property type="match status" value="1"/>
</dbReference>
<feature type="binding site" evidence="8">
    <location>
        <position position="183"/>
    </location>
    <ligand>
        <name>Ca(2+)</name>
        <dbReference type="ChEBI" id="CHEBI:29108"/>
        <label>2</label>
    </ligand>
</feature>
<dbReference type="CDD" id="cd11318">
    <property type="entry name" value="AmyAc_bac_fung_AmyA"/>
    <property type="match status" value="1"/>
</dbReference>
<organism evidence="11 12">
    <name type="scientific">Anaerococcus porci</name>
    <dbReference type="NCBI Taxonomy" id="2652269"/>
    <lineage>
        <taxon>Bacteria</taxon>
        <taxon>Bacillati</taxon>
        <taxon>Bacillota</taxon>
        <taxon>Tissierellia</taxon>
        <taxon>Tissierellales</taxon>
        <taxon>Peptoniphilaceae</taxon>
        <taxon>Anaerococcus</taxon>
    </lineage>
</organism>
<dbReference type="PRINTS" id="PR00110">
    <property type="entry name" value="ALPHAAMYLASE"/>
</dbReference>
<evidence type="ECO:0000256" key="4">
    <source>
        <dbReference type="ARBA" id="ARBA00022801"/>
    </source>
</evidence>
<evidence type="ECO:0000256" key="1">
    <source>
        <dbReference type="ARBA" id="ARBA00001913"/>
    </source>
</evidence>
<dbReference type="SUPFAM" id="SSF51011">
    <property type="entry name" value="Glycosyl hydrolase domain"/>
    <property type="match status" value="1"/>
</dbReference>
<dbReference type="GO" id="GO:0005509">
    <property type="term" value="F:calcium ion binding"/>
    <property type="evidence" value="ECO:0007669"/>
    <property type="project" value="InterPro"/>
</dbReference>
<feature type="binding site" evidence="8">
    <location>
        <position position="194"/>
    </location>
    <ligand>
        <name>Ca(2+)</name>
        <dbReference type="ChEBI" id="CHEBI:29108"/>
        <label>1</label>
    </ligand>
</feature>
<keyword evidence="4 11" id="KW-0378">Hydrolase</keyword>
<dbReference type="InterPro" id="IPR013780">
    <property type="entry name" value="Glyco_hydro_b"/>
</dbReference>
<reference evidence="11 12" key="1">
    <citation type="submission" date="2019-08" db="EMBL/GenBank/DDBJ databases">
        <title>In-depth cultivation of the pig gut microbiome towards novel bacterial diversity and tailored functional studies.</title>
        <authorList>
            <person name="Wylensek D."/>
            <person name="Hitch T.C.A."/>
            <person name="Clavel T."/>
        </authorList>
    </citation>
    <scope>NUCLEOTIDE SEQUENCE [LARGE SCALE GENOMIC DNA]</scope>
    <source>
        <strain evidence="11 12">WCA-380-WT-2B</strain>
    </source>
</reference>
<dbReference type="InterPro" id="IPR006046">
    <property type="entry name" value="Alpha_amylase"/>
</dbReference>
<accession>A0A6N7VF06</accession>
<gene>
    <name evidence="11" type="ORF">FYJ26_06170</name>
</gene>
<sequence length="484" mass="56156">MPDVMMQAFEWDTPADGNFYKNLKKNAKKLKESGIDALWLPPMCKGGGDQDVGYGIYDLWDLGEFDQKGSIRTKYGTKKELLDAIDELHKNDIRVYADVVLNHKGNADFEEEFMARMVDQNNREKDVSGDIKIKAWTGFDFPGRAGKYSDFVWHYYHFSGVDYDSNTGTKAIYRILGDGKYWDEGVSHEKGNFDYLMNADIDHNHPEVREEIFKWVDWFMEETKVDGFRYDALKHISENFIYDLSKHIMDKKGNDFYLFGEYWQYDEKKIDGYLDDTDWKIDLFDVPLHFHMEEASKSNGSYDMRNIFNNTIVERHPLQAVTFVDNHDSQPGQSLDSWVEDWFKEIAYSLILFRKDGYPCIFAGDYYGLKGQVKKEPLKDMIDNMLSVRIKYSFGEQDDYFDNPQVVGWVRRTDKDTSSLAVIISIGDMAEKQMFVGEEEAGKNYVDLSGKNKNKVTIDENGNGMFNVGPGSVAYWVSEESIEK</sequence>
<dbReference type="GO" id="GO:0005975">
    <property type="term" value="P:carbohydrate metabolic process"/>
    <property type="evidence" value="ECO:0007669"/>
    <property type="project" value="InterPro"/>
</dbReference>
<dbReference type="PIRSF" id="PIRSF001021">
    <property type="entry name" value="Alph-amls_thrmst"/>
    <property type="match status" value="1"/>
</dbReference>
<comment type="cofactor">
    <cofactor evidence="1">
        <name>Ca(2+)</name>
        <dbReference type="ChEBI" id="CHEBI:29108"/>
    </cofactor>
</comment>
<dbReference type="NCBIfam" id="NF006969">
    <property type="entry name" value="PRK09441.1-2"/>
    <property type="match status" value="1"/>
</dbReference>
<comment type="similarity">
    <text evidence="2 9">Belongs to the glycosyl hydrolase 13 family.</text>
</comment>
<evidence type="ECO:0000313" key="11">
    <source>
        <dbReference type="EMBL" id="MSS78005.1"/>
    </source>
</evidence>
<dbReference type="GO" id="GO:0004556">
    <property type="term" value="F:alpha-amylase activity"/>
    <property type="evidence" value="ECO:0007669"/>
    <property type="project" value="UniProtKB-EC"/>
</dbReference>
<feature type="active site" description="Proton donor" evidence="7">
    <location>
        <position position="261"/>
    </location>
</feature>
<evidence type="ECO:0000256" key="7">
    <source>
        <dbReference type="PIRSR" id="PIRSR001021-1"/>
    </source>
</evidence>
<evidence type="ECO:0000256" key="5">
    <source>
        <dbReference type="ARBA" id="ARBA00023277"/>
    </source>
</evidence>
<keyword evidence="8" id="KW-0106">Calcium</keyword>
<dbReference type="Gene3D" id="3.20.20.80">
    <property type="entry name" value="Glycosidases"/>
    <property type="match status" value="1"/>
</dbReference>
<dbReference type="Pfam" id="PF00128">
    <property type="entry name" value="Alpha-amylase"/>
    <property type="match status" value="1"/>
</dbReference>
<proteinExistence type="inferred from homology"/>
<dbReference type="SMART" id="SM00642">
    <property type="entry name" value="Aamy"/>
    <property type="match status" value="1"/>
</dbReference>
<evidence type="ECO:0000256" key="2">
    <source>
        <dbReference type="ARBA" id="ARBA00008061"/>
    </source>
</evidence>
<name>A0A6N7VF06_9FIRM</name>
<dbReference type="EC" id="3.2.1.1" evidence="11"/>